<feature type="transmembrane region" description="Helical" evidence="1">
    <location>
        <begin position="20"/>
        <end position="40"/>
    </location>
</feature>
<keyword evidence="1" id="KW-1133">Transmembrane helix</keyword>
<gene>
    <name evidence="2" type="ORF">BatF92_04670</name>
</gene>
<dbReference type="RefSeq" id="WP_172556469.1">
    <property type="nucleotide sequence ID" value="NZ_AP022660.1"/>
</dbReference>
<dbReference type="EMBL" id="AP022660">
    <property type="protein sequence ID" value="BCA48525.1"/>
    <property type="molecule type" value="Genomic_DNA"/>
</dbReference>
<keyword evidence="1" id="KW-0472">Membrane</keyword>
<evidence type="ECO:0000313" key="2">
    <source>
        <dbReference type="EMBL" id="BCA48525.1"/>
    </source>
</evidence>
<keyword evidence="1" id="KW-0812">Transmembrane</keyword>
<proteinExistence type="predicted"/>
<name>A0A679HFB3_BACT4</name>
<evidence type="ECO:0000256" key="1">
    <source>
        <dbReference type="SAM" id="Phobius"/>
    </source>
</evidence>
<protein>
    <submittedName>
        <fullName evidence="2">Uncharacterized protein</fullName>
    </submittedName>
</protein>
<reference evidence="2 3" key="1">
    <citation type="submission" date="2020-02" db="EMBL/GenBank/DDBJ databases">
        <title>Whole-genome sequencing and comparative analysis of the genomes of Bacteroides thetaiotaomicron and Escherichia coli isolated from a healthy resident in Vietnam.</title>
        <authorList>
            <person name="Mohsin M."/>
            <person name="Tanaka K."/>
            <person name="Kawahara R."/>
            <person name="Kondo S."/>
            <person name="Noguchi H."/>
            <person name="Motooka D."/>
            <person name="Nakamura S."/>
            <person name="Khong D.T."/>
            <person name="Nguyen T.N."/>
            <person name="Tran H.T."/>
            <person name="Yamamoto Y."/>
        </authorList>
    </citation>
    <scope>NUCLEOTIDE SEQUENCE [LARGE SCALE GENOMIC DNA]</scope>
    <source>
        <strain evidence="2 3">F9-2</strain>
    </source>
</reference>
<accession>A0A679HFB3</accession>
<evidence type="ECO:0000313" key="3">
    <source>
        <dbReference type="Proteomes" id="UP000500882"/>
    </source>
</evidence>
<dbReference type="AlphaFoldDB" id="A0A679HFB3"/>
<sequence>MKTSNNSSIKPNSTYRKKGFIALVIVLFSVIVFLFVKAYILEKYHSTLDYFDNVKYVSTFDCPDNIEFDKLKQWFCPDTLDWDNLGKNYPCYISTIKYNNKYSTPLGKSKLRSVWILDYWLEYKFAEMVEYNCFKVRVNMYEDHGEWKTYSSAFNTVDWNVTHERAERFQDFVIKDFPLKEVIAYVYNGYTEQTCLYFFFDIDEDNMLLYYYKDIESFIFSNIGKLYLNDEHLKSDFEEWLDCLPFENVNRKWSRLITAINSEIGNSQFYKMKIKKSEFLKYCH</sequence>
<organism evidence="2 3">
    <name type="scientific">Bacteroides thetaiotaomicron</name>
    <dbReference type="NCBI Taxonomy" id="818"/>
    <lineage>
        <taxon>Bacteria</taxon>
        <taxon>Pseudomonadati</taxon>
        <taxon>Bacteroidota</taxon>
        <taxon>Bacteroidia</taxon>
        <taxon>Bacteroidales</taxon>
        <taxon>Bacteroidaceae</taxon>
        <taxon>Bacteroides</taxon>
    </lineage>
</organism>
<dbReference type="Proteomes" id="UP000500882">
    <property type="component" value="Chromosome"/>
</dbReference>